<accession>A0AAW1ZZT3</accession>
<comment type="caution">
    <text evidence="2">The sequence shown here is derived from an EMBL/GenBank/DDBJ whole genome shotgun (WGS) entry which is preliminary data.</text>
</comment>
<dbReference type="AlphaFoldDB" id="A0AAW1ZZT3"/>
<keyword evidence="3" id="KW-1185">Reference proteome</keyword>
<feature type="compositionally biased region" description="Basic and acidic residues" evidence="1">
    <location>
        <begin position="45"/>
        <end position="62"/>
    </location>
</feature>
<evidence type="ECO:0000313" key="3">
    <source>
        <dbReference type="Proteomes" id="UP001479290"/>
    </source>
</evidence>
<organism evidence="2 3">
    <name type="scientific">Culter alburnus</name>
    <name type="common">Topmouth culter</name>
    <dbReference type="NCBI Taxonomy" id="194366"/>
    <lineage>
        <taxon>Eukaryota</taxon>
        <taxon>Metazoa</taxon>
        <taxon>Chordata</taxon>
        <taxon>Craniata</taxon>
        <taxon>Vertebrata</taxon>
        <taxon>Euteleostomi</taxon>
        <taxon>Actinopterygii</taxon>
        <taxon>Neopterygii</taxon>
        <taxon>Teleostei</taxon>
        <taxon>Ostariophysi</taxon>
        <taxon>Cypriniformes</taxon>
        <taxon>Xenocyprididae</taxon>
        <taxon>Xenocypridinae</taxon>
        <taxon>Culter</taxon>
    </lineage>
</organism>
<dbReference type="Proteomes" id="UP001479290">
    <property type="component" value="Unassembled WGS sequence"/>
</dbReference>
<name>A0AAW1ZZT3_CULAL</name>
<dbReference type="EMBL" id="JAWDJR010000012">
    <property type="protein sequence ID" value="KAK9965939.1"/>
    <property type="molecule type" value="Genomic_DNA"/>
</dbReference>
<gene>
    <name evidence="2" type="ORF">ABG768_005001</name>
</gene>
<evidence type="ECO:0000313" key="2">
    <source>
        <dbReference type="EMBL" id="KAK9965939.1"/>
    </source>
</evidence>
<protein>
    <submittedName>
        <fullName evidence="2">Uncharacterized protein</fullName>
    </submittedName>
</protein>
<sequence length="134" mass="15044">MPLSVSLVCSGRQSTWWLTNSQLAALRQFMPRRVRDSSILFSSLPKERSLHRKDSTNRRSDPVHPPPSMVWGVCGRPLPRQQPHRRLELKRHVRFSPGAGRPHIDHTGCGPSRSASGRRALSFAVDHATLQGPV</sequence>
<evidence type="ECO:0000256" key="1">
    <source>
        <dbReference type="SAM" id="MobiDB-lite"/>
    </source>
</evidence>
<reference evidence="2 3" key="1">
    <citation type="submission" date="2024-05" db="EMBL/GenBank/DDBJ databases">
        <title>A high-quality chromosomal-level genome assembly of Topmouth culter (Culter alburnus).</title>
        <authorList>
            <person name="Zhao H."/>
        </authorList>
    </citation>
    <scope>NUCLEOTIDE SEQUENCE [LARGE SCALE GENOMIC DNA]</scope>
    <source>
        <strain evidence="2">CATC2023</strain>
        <tissue evidence="2">Muscle</tissue>
    </source>
</reference>
<feature type="region of interest" description="Disordered" evidence="1">
    <location>
        <begin position="45"/>
        <end position="74"/>
    </location>
</feature>
<proteinExistence type="predicted"/>
<feature type="region of interest" description="Disordered" evidence="1">
    <location>
        <begin position="95"/>
        <end position="116"/>
    </location>
</feature>